<proteinExistence type="predicted"/>
<keyword evidence="4" id="KW-1185">Reference proteome</keyword>
<evidence type="ECO:0000313" key="3">
    <source>
        <dbReference type="EMBL" id="EDS01000.1"/>
    </source>
</evidence>
<dbReference type="Pfam" id="PF07136">
    <property type="entry name" value="DUF1385"/>
    <property type="match status" value="1"/>
</dbReference>
<feature type="transmembrane region" description="Helical" evidence="2">
    <location>
        <begin position="237"/>
        <end position="256"/>
    </location>
</feature>
<feature type="region of interest" description="Disordered" evidence="1">
    <location>
        <begin position="87"/>
        <end position="125"/>
    </location>
</feature>
<feature type="transmembrane region" description="Helical" evidence="2">
    <location>
        <begin position="172"/>
        <end position="192"/>
    </location>
</feature>
<dbReference type="PANTHER" id="PTHR42867:SF1">
    <property type="entry name" value="MEMBRANE PROTEIN-RELATED"/>
    <property type="match status" value="1"/>
</dbReference>
<dbReference type="AlphaFoldDB" id="B0MMV1"/>
<feature type="transmembrane region" description="Helical" evidence="2">
    <location>
        <begin position="128"/>
        <end position="152"/>
    </location>
</feature>
<dbReference type="InterPro" id="IPR010787">
    <property type="entry name" value="DUF1385"/>
</dbReference>
<reference evidence="3" key="1">
    <citation type="submission" date="2007-10" db="EMBL/GenBank/DDBJ databases">
        <authorList>
            <person name="Fulton L."/>
            <person name="Clifton S."/>
            <person name="Fulton B."/>
            <person name="Xu J."/>
            <person name="Minx P."/>
            <person name="Pepin K.H."/>
            <person name="Johnson M."/>
            <person name="Thiruvilangam P."/>
            <person name="Bhonagiri V."/>
            <person name="Nash W.E."/>
            <person name="Mardis E.R."/>
            <person name="Wilson R.K."/>
        </authorList>
    </citation>
    <scope>NUCLEOTIDE SEQUENCE [LARGE SCALE GENOMIC DNA]</scope>
    <source>
        <strain evidence="3">DSM 15702</strain>
    </source>
</reference>
<dbReference type="EMBL" id="ABCA03000043">
    <property type="protein sequence ID" value="EDS01000.1"/>
    <property type="molecule type" value="Genomic_DNA"/>
</dbReference>
<evidence type="ECO:0000256" key="1">
    <source>
        <dbReference type="SAM" id="MobiDB-lite"/>
    </source>
</evidence>
<comment type="caution">
    <text evidence="3">The sequence shown here is derived from an EMBL/GenBank/DDBJ whole genome shotgun (WGS) entry which is preliminary data.</text>
</comment>
<keyword evidence="2" id="KW-0812">Transmembrane</keyword>
<name>B0MMV1_9FIRM</name>
<dbReference type="PANTHER" id="PTHR42867">
    <property type="entry name" value="MEMBRANE PROTEIN-RELATED"/>
    <property type="match status" value="1"/>
</dbReference>
<keyword evidence="2" id="KW-1133">Transmembrane helix</keyword>
<feature type="compositionally biased region" description="Basic and acidic residues" evidence="1">
    <location>
        <begin position="100"/>
        <end position="125"/>
    </location>
</feature>
<evidence type="ECO:0000313" key="4">
    <source>
        <dbReference type="Proteomes" id="UP000005326"/>
    </source>
</evidence>
<accession>B0MMV1</accession>
<sequence>MSEQKKEVIKTKVGGQALIEGVMMLGPKKGCMAVRQPDREIYTEVWDRKTPKWYNKAPFIRGCINFVSQLADGYKYLNKSGEVSGMFDEEEDEKDKKKKEKEQDKPTDNVSEEKPEDKKDEKKDGDSAALTTAVAVISGILGVGLAVALFVILPTLIFTGIQTLFGDTDISAFRSLTEGIIKIALFVGYLWLTSLMKTMKRLYQYHGAEHKTIFCYEHGEELTVENVRKYKRFHPRCGTSFIFLTLAISILVYTLLPINSELFIEAFGVSKLIGDMLRVCCKIIFLPIVVGISYELIRIAGKYDNVLTKIISAPGLAIQRLTTKEPADEMIEVAIASMKPVLPENAEDAKW</sequence>
<organism evidence="3 4">
    <name type="scientific">[Eubacterium] siraeum DSM 15702</name>
    <dbReference type="NCBI Taxonomy" id="428128"/>
    <lineage>
        <taxon>Bacteria</taxon>
        <taxon>Bacillati</taxon>
        <taxon>Bacillota</taxon>
        <taxon>Clostridia</taxon>
        <taxon>Eubacteriales</taxon>
        <taxon>Oscillospiraceae</taxon>
        <taxon>Oscillospiraceae incertae sedis</taxon>
    </lineage>
</organism>
<gene>
    <name evidence="3" type="ORF">EUBSIR_01096</name>
</gene>
<evidence type="ECO:0008006" key="5">
    <source>
        <dbReference type="Google" id="ProtNLM"/>
    </source>
</evidence>
<dbReference type="Proteomes" id="UP000005326">
    <property type="component" value="Unassembled WGS sequence"/>
</dbReference>
<feature type="transmembrane region" description="Helical" evidence="2">
    <location>
        <begin position="276"/>
        <end position="297"/>
    </location>
</feature>
<protein>
    <recommendedName>
        <fullName evidence="5">Metal-dependent enzyme</fullName>
    </recommendedName>
</protein>
<keyword evidence="2" id="KW-0472">Membrane</keyword>
<reference evidence="3" key="2">
    <citation type="submission" date="2014-06" db="EMBL/GenBank/DDBJ databases">
        <title>Draft genome sequence of Eubacterium siraeum (DSM 15702).</title>
        <authorList>
            <person name="Sudarsanam P."/>
            <person name="Ley R."/>
            <person name="Guruge J."/>
            <person name="Turnbaugh P.J."/>
            <person name="Mahowald M."/>
            <person name="Liep D."/>
            <person name="Gordon J."/>
        </authorList>
    </citation>
    <scope>NUCLEOTIDE SEQUENCE</scope>
    <source>
        <strain evidence="3">DSM 15702</strain>
    </source>
</reference>
<evidence type="ECO:0000256" key="2">
    <source>
        <dbReference type="SAM" id="Phobius"/>
    </source>
</evidence>